<comment type="similarity">
    <text evidence="6">Belongs to the lyase 1 family. Argininosuccinate lyase subfamily.</text>
</comment>
<evidence type="ECO:0000256" key="5">
    <source>
        <dbReference type="ARBA" id="ARBA00023239"/>
    </source>
</evidence>
<dbReference type="FunFam" id="1.10.40.30:FF:000001">
    <property type="entry name" value="Argininosuccinate lyase"/>
    <property type="match status" value="1"/>
</dbReference>
<dbReference type="STRING" id="443156.SAMN04489867_1340"/>
<dbReference type="EC" id="4.3.2.1" evidence="2 6"/>
<dbReference type="InterPro" id="IPR020557">
    <property type="entry name" value="Fumarate_lyase_CS"/>
</dbReference>
<sequence>MTQQPGSDKVSLWGGRFAGGPADALAALSKSTHFDWRLAQYDIAGSRAHARVLHAAGLLDAANLEAMLAGLAILSADVASGAFRPAEDDEDVHTALERGLIERAGSDVGGRLRAGRSRNDQIATLFRMYLRDHARSVASLVLDVVDALVDQATRHADVPMPGRTHLQHAQPVLLAHHLLAHAWPLLRDVQRLQDWDVRTALSPYGSGALAGSSLGLDPEAVAADLGFTGSVENSIDGTAARDFVAEFAFVAAMTAVDISRLAEEVVLWATKEFSFVTLDDAYSTGSSIMPQKKNPDVAELARGKAGRLVGDLAGLLTTLKALPLAYNRDLQEDKEPVFDAVDTLEVLLPAFSGMVATMVFDTERLASLAPQGFSLATDVAEWLVREGVPFRVAHEVAGACVRACEERGIELWDLSDDDLAAISEHLTPGVRDVLTVEGSLASRDARGGTAPDRVAEQRERVVAAVSAARAWASAPLEVR</sequence>
<dbReference type="NCBIfam" id="TIGR00838">
    <property type="entry name" value="argH"/>
    <property type="match status" value="1"/>
</dbReference>
<feature type="domain" description="Fumarate lyase N-terminal" evidence="7">
    <location>
        <begin position="21"/>
        <end position="310"/>
    </location>
</feature>
<name>A0A1H0PRC1_9MICO</name>
<reference evidence="10" key="1">
    <citation type="submission" date="2016-10" db="EMBL/GenBank/DDBJ databases">
        <authorList>
            <person name="Varghese N."/>
            <person name="Submissions S."/>
        </authorList>
    </citation>
    <scope>NUCLEOTIDE SEQUENCE [LARGE SCALE GENOMIC DNA]</scope>
    <source>
        <strain evidence="10">DSM 22329</strain>
    </source>
</reference>
<keyword evidence="3 6" id="KW-0055">Arginine biosynthesis</keyword>
<comment type="pathway">
    <text evidence="1 6">Amino-acid biosynthesis; L-arginine biosynthesis; L-arginine from L-ornithine and carbamoyl phosphate: step 3/3.</text>
</comment>
<dbReference type="Gene3D" id="1.10.40.30">
    <property type="entry name" value="Fumarase/aspartase (C-terminal domain)"/>
    <property type="match status" value="1"/>
</dbReference>
<comment type="subcellular location">
    <subcellularLocation>
        <location evidence="6">Cytoplasm</location>
    </subcellularLocation>
</comment>
<organism evidence="9 10">
    <name type="scientific">Pedococcus dokdonensis</name>
    <dbReference type="NCBI Taxonomy" id="443156"/>
    <lineage>
        <taxon>Bacteria</taxon>
        <taxon>Bacillati</taxon>
        <taxon>Actinomycetota</taxon>
        <taxon>Actinomycetes</taxon>
        <taxon>Micrococcales</taxon>
        <taxon>Intrasporangiaceae</taxon>
        <taxon>Pedococcus</taxon>
    </lineage>
</organism>
<proteinExistence type="inferred from homology"/>
<dbReference type="PRINTS" id="PR00149">
    <property type="entry name" value="FUMRATELYASE"/>
</dbReference>
<keyword evidence="5 6" id="KW-0456">Lyase</keyword>
<dbReference type="PANTHER" id="PTHR43814:SF1">
    <property type="entry name" value="ARGININOSUCCINATE LYASE"/>
    <property type="match status" value="1"/>
</dbReference>
<evidence type="ECO:0000259" key="8">
    <source>
        <dbReference type="Pfam" id="PF14698"/>
    </source>
</evidence>
<evidence type="ECO:0000313" key="9">
    <source>
        <dbReference type="EMBL" id="SDP07109.1"/>
    </source>
</evidence>
<dbReference type="GO" id="GO:0004056">
    <property type="term" value="F:argininosuccinate lyase activity"/>
    <property type="evidence" value="ECO:0007669"/>
    <property type="project" value="UniProtKB-UniRule"/>
</dbReference>
<dbReference type="PRINTS" id="PR00145">
    <property type="entry name" value="ARGSUCLYASE"/>
</dbReference>
<dbReference type="SUPFAM" id="SSF48557">
    <property type="entry name" value="L-aspartase-like"/>
    <property type="match status" value="1"/>
</dbReference>
<keyword evidence="6" id="KW-0963">Cytoplasm</keyword>
<evidence type="ECO:0000313" key="10">
    <source>
        <dbReference type="Proteomes" id="UP000199077"/>
    </source>
</evidence>
<evidence type="ECO:0000256" key="6">
    <source>
        <dbReference type="HAMAP-Rule" id="MF_00006"/>
    </source>
</evidence>
<dbReference type="GO" id="GO:0005829">
    <property type="term" value="C:cytosol"/>
    <property type="evidence" value="ECO:0007669"/>
    <property type="project" value="TreeGrafter"/>
</dbReference>
<dbReference type="Pfam" id="PF14698">
    <property type="entry name" value="ASL_C2"/>
    <property type="match status" value="1"/>
</dbReference>
<comment type="catalytic activity">
    <reaction evidence="6">
        <text>2-(N(omega)-L-arginino)succinate = fumarate + L-arginine</text>
        <dbReference type="Rhea" id="RHEA:24020"/>
        <dbReference type="ChEBI" id="CHEBI:29806"/>
        <dbReference type="ChEBI" id="CHEBI:32682"/>
        <dbReference type="ChEBI" id="CHEBI:57472"/>
        <dbReference type="EC" id="4.3.2.1"/>
    </reaction>
</comment>
<dbReference type="Pfam" id="PF00206">
    <property type="entry name" value="Lyase_1"/>
    <property type="match status" value="1"/>
</dbReference>
<keyword evidence="10" id="KW-1185">Reference proteome</keyword>
<dbReference type="FunFam" id="1.20.200.10:FF:000015">
    <property type="entry name" value="argininosuccinate lyase isoform X2"/>
    <property type="match status" value="1"/>
</dbReference>
<dbReference type="InterPro" id="IPR024083">
    <property type="entry name" value="Fumarase/histidase_N"/>
</dbReference>
<dbReference type="HAMAP" id="MF_00006">
    <property type="entry name" value="Arg_succ_lyase"/>
    <property type="match status" value="1"/>
</dbReference>
<evidence type="ECO:0000256" key="4">
    <source>
        <dbReference type="ARBA" id="ARBA00022605"/>
    </source>
</evidence>
<dbReference type="AlphaFoldDB" id="A0A1H0PRC1"/>
<dbReference type="PROSITE" id="PS00163">
    <property type="entry name" value="FUMARATE_LYASES"/>
    <property type="match status" value="1"/>
</dbReference>
<dbReference type="PANTHER" id="PTHR43814">
    <property type="entry name" value="ARGININOSUCCINATE LYASE"/>
    <property type="match status" value="1"/>
</dbReference>
<dbReference type="InterPro" id="IPR029419">
    <property type="entry name" value="Arg_succ_lyase_C"/>
</dbReference>
<dbReference type="InterPro" id="IPR022761">
    <property type="entry name" value="Fumarate_lyase_N"/>
</dbReference>
<evidence type="ECO:0000256" key="3">
    <source>
        <dbReference type="ARBA" id="ARBA00022571"/>
    </source>
</evidence>
<dbReference type="InterPro" id="IPR009049">
    <property type="entry name" value="Argininosuccinate_lyase"/>
</dbReference>
<accession>A0A1H0PRC1</accession>
<dbReference type="CDD" id="cd01359">
    <property type="entry name" value="Argininosuccinate_lyase"/>
    <property type="match status" value="1"/>
</dbReference>
<gene>
    <name evidence="6" type="primary">argH</name>
    <name evidence="9" type="ORF">SAMN04489867_1340</name>
</gene>
<dbReference type="UniPathway" id="UPA00068">
    <property type="reaction ID" value="UER00114"/>
</dbReference>
<dbReference type="Proteomes" id="UP000199077">
    <property type="component" value="Chromosome I"/>
</dbReference>
<evidence type="ECO:0000256" key="1">
    <source>
        <dbReference type="ARBA" id="ARBA00004941"/>
    </source>
</evidence>
<evidence type="ECO:0000259" key="7">
    <source>
        <dbReference type="Pfam" id="PF00206"/>
    </source>
</evidence>
<dbReference type="InterPro" id="IPR000362">
    <property type="entry name" value="Fumarate_lyase_fam"/>
</dbReference>
<dbReference type="EMBL" id="LT629711">
    <property type="protein sequence ID" value="SDP07109.1"/>
    <property type="molecule type" value="Genomic_DNA"/>
</dbReference>
<dbReference type="InterPro" id="IPR008948">
    <property type="entry name" value="L-Aspartase-like"/>
</dbReference>
<protein>
    <recommendedName>
        <fullName evidence="2 6">Argininosuccinate lyase</fullName>
        <shortName evidence="6">ASAL</shortName>
        <ecNumber evidence="2 6">4.3.2.1</ecNumber>
    </recommendedName>
    <alternativeName>
        <fullName evidence="6">Arginosuccinase</fullName>
    </alternativeName>
</protein>
<dbReference type="Gene3D" id="1.10.275.10">
    <property type="entry name" value="Fumarase/aspartase (N-terminal domain)"/>
    <property type="match status" value="1"/>
</dbReference>
<dbReference type="RefSeq" id="WP_091783156.1">
    <property type="nucleotide sequence ID" value="NZ_LT629711.1"/>
</dbReference>
<feature type="domain" description="Argininosuccinate lyase C-terminal" evidence="8">
    <location>
        <begin position="373"/>
        <end position="440"/>
    </location>
</feature>
<dbReference type="GO" id="GO:0042450">
    <property type="term" value="P:L-arginine biosynthetic process via ornithine"/>
    <property type="evidence" value="ECO:0007669"/>
    <property type="project" value="UniProtKB-UniRule"/>
</dbReference>
<keyword evidence="4 6" id="KW-0028">Amino-acid biosynthesis</keyword>
<dbReference type="Gene3D" id="1.20.200.10">
    <property type="entry name" value="Fumarase/aspartase (Central domain)"/>
    <property type="match status" value="1"/>
</dbReference>
<evidence type="ECO:0000256" key="2">
    <source>
        <dbReference type="ARBA" id="ARBA00012338"/>
    </source>
</evidence>
<dbReference type="OrthoDB" id="9769623at2"/>